<evidence type="ECO:0000313" key="3">
    <source>
        <dbReference type="EMBL" id="ABC21413.1"/>
    </source>
</evidence>
<gene>
    <name evidence="3" type="ordered locus">Rru_A0609</name>
</gene>
<dbReference type="PANTHER" id="PTHR46268">
    <property type="entry name" value="STRESS RESPONSE PROTEIN NHAX"/>
    <property type="match status" value="1"/>
</dbReference>
<accession>Q2RWT2</accession>
<dbReference type="HOGENOM" id="CLU_049301_12_1_5"/>
<dbReference type="AlphaFoldDB" id="Q2RWT2"/>
<sequence>MYKRILVPVDLRGTFDWDHTLPHAIALAQFCSAKLHVITVVADFGSSIVGEYFPGGVEKGVAGRLLEALKARTASAVPQDVAVQNMVSEGRIYESIVRVSRQIAADLIVIGAHRPELKDFLLGPNAARVVRRASCSVLVVRE</sequence>
<dbReference type="PANTHER" id="PTHR46268:SF6">
    <property type="entry name" value="UNIVERSAL STRESS PROTEIN UP12"/>
    <property type="match status" value="1"/>
</dbReference>
<dbReference type="PATRIC" id="fig|269796.9.peg.662"/>
<dbReference type="KEGG" id="rru:Rru_A0609"/>
<reference evidence="3 4" key="1">
    <citation type="journal article" date="2011" name="Stand. Genomic Sci.">
        <title>Complete genome sequence of Rhodospirillum rubrum type strain (S1).</title>
        <authorList>
            <person name="Munk A.C."/>
            <person name="Copeland A."/>
            <person name="Lucas S."/>
            <person name="Lapidus A."/>
            <person name="Del Rio T.G."/>
            <person name="Barry K."/>
            <person name="Detter J.C."/>
            <person name="Hammon N."/>
            <person name="Israni S."/>
            <person name="Pitluck S."/>
            <person name="Brettin T."/>
            <person name="Bruce D."/>
            <person name="Han C."/>
            <person name="Tapia R."/>
            <person name="Gilna P."/>
            <person name="Schmutz J."/>
            <person name="Larimer F."/>
            <person name="Land M."/>
            <person name="Kyrpides N.C."/>
            <person name="Mavromatis K."/>
            <person name="Richardson P."/>
            <person name="Rohde M."/>
            <person name="Goker M."/>
            <person name="Klenk H.P."/>
            <person name="Zhang Y."/>
            <person name="Roberts G.P."/>
            <person name="Reslewic S."/>
            <person name="Schwartz D.C."/>
        </authorList>
    </citation>
    <scope>NUCLEOTIDE SEQUENCE [LARGE SCALE GENOMIC DNA]</scope>
    <source>
        <strain evidence="4">ATCC 11170 / ATH 1.1.1 / DSM 467 / LMG 4362 / NCIMB 8255 / S1</strain>
    </source>
</reference>
<dbReference type="RefSeq" id="WP_011388367.1">
    <property type="nucleotide sequence ID" value="NC_007643.1"/>
</dbReference>
<dbReference type="STRING" id="269796.Rru_A0609"/>
<dbReference type="PRINTS" id="PR01438">
    <property type="entry name" value="UNVRSLSTRESS"/>
</dbReference>
<dbReference type="PhylomeDB" id="Q2RWT2"/>
<proteinExistence type="inferred from homology"/>
<dbReference type="Proteomes" id="UP000001929">
    <property type="component" value="Chromosome"/>
</dbReference>
<name>Q2RWT2_RHORT</name>
<organism evidence="3 4">
    <name type="scientific">Rhodospirillum rubrum (strain ATCC 11170 / ATH 1.1.1 / DSM 467 / LMG 4362 / NCIMB 8255 / S1)</name>
    <dbReference type="NCBI Taxonomy" id="269796"/>
    <lineage>
        <taxon>Bacteria</taxon>
        <taxon>Pseudomonadati</taxon>
        <taxon>Pseudomonadota</taxon>
        <taxon>Alphaproteobacteria</taxon>
        <taxon>Rhodospirillales</taxon>
        <taxon>Rhodospirillaceae</taxon>
        <taxon>Rhodospirillum</taxon>
    </lineage>
</organism>
<dbReference type="Pfam" id="PF00582">
    <property type="entry name" value="Usp"/>
    <property type="match status" value="1"/>
</dbReference>
<dbReference type="CDD" id="cd00293">
    <property type="entry name" value="USP-like"/>
    <property type="match status" value="1"/>
</dbReference>
<evidence type="ECO:0000313" key="4">
    <source>
        <dbReference type="Proteomes" id="UP000001929"/>
    </source>
</evidence>
<dbReference type="eggNOG" id="COG0589">
    <property type="taxonomic scope" value="Bacteria"/>
</dbReference>
<dbReference type="InterPro" id="IPR006016">
    <property type="entry name" value="UspA"/>
</dbReference>
<dbReference type="InterPro" id="IPR014729">
    <property type="entry name" value="Rossmann-like_a/b/a_fold"/>
</dbReference>
<keyword evidence="4" id="KW-1185">Reference proteome</keyword>
<evidence type="ECO:0000256" key="1">
    <source>
        <dbReference type="ARBA" id="ARBA00008791"/>
    </source>
</evidence>
<dbReference type="SUPFAM" id="SSF52402">
    <property type="entry name" value="Adenine nucleotide alpha hydrolases-like"/>
    <property type="match status" value="1"/>
</dbReference>
<dbReference type="EMBL" id="CP000230">
    <property type="protein sequence ID" value="ABC21413.1"/>
    <property type="molecule type" value="Genomic_DNA"/>
</dbReference>
<comment type="similarity">
    <text evidence="1">Belongs to the universal stress protein A family.</text>
</comment>
<dbReference type="InterPro" id="IPR006015">
    <property type="entry name" value="Universal_stress_UspA"/>
</dbReference>
<dbReference type="EnsemblBacteria" id="ABC21413">
    <property type="protein sequence ID" value="ABC21413"/>
    <property type="gene ID" value="Rru_A0609"/>
</dbReference>
<dbReference type="Gene3D" id="3.40.50.620">
    <property type="entry name" value="HUPs"/>
    <property type="match status" value="1"/>
</dbReference>
<protein>
    <submittedName>
        <fullName evidence="3">UspA</fullName>
    </submittedName>
</protein>
<evidence type="ECO:0000259" key="2">
    <source>
        <dbReference type="Pfam" id="PF00582"/>
    </source>
</evidence>
<feature type="domain" description="UspA" evidence="2">
    <location>
        <begin position="1"/>
        <end position="141"/>
    </location>
</feature>